<dbReference type="Pfam" id="PF07733">
    <property type="entry name" value="DNA_pol3_alpha"/>
    <property type="match status" value="1"/>
</dbReference>
<dbReference type="AlphaFoldDB" id="A0A841YB95"/>
<keyword evidence="6 12" id="KW-0548">Nucleotidyltransferase</keyword>
<organism evidence="12 13">
    <name type="scientific">Listeria fleischmannii</name>
    <dbReference type="NCBI Taxonomy" id="1069827"/>
    <lineage>
        <taxon>Bacteria</taxon>
        <taxon>Bacillati</taxon>
        <taxon>Bacillota</taxon>
        <taxon>Bacilli</taxon>
        <taxon>Bacillales</taxon>
        <taxon>Listeriaceae</taxon>
        <taxon>Listeria</taxon>
    </lineage>
</organism>
<evidence type="ECO:0000313" key="13">
    <source>
        <dbReference type="Proteomes" id="UP000571128"/>
    </source>
</evidence>
<dbReference type="Pfam" id="PF01336">
    <property type="entry name" value="tRNA_anti-codon"/>
    <property type="match status" value="1"/>
</dbReference>
<sequence length="1109" mass="126155">MGFVHLQVSSAYHLLSSTARISELVQTAKAYHYSALAITDKNALYGAIEFYKTCQKEGIKPIIGMTIDVEGVINPGKSYELVLLAETTEGYYNLLKIASAIKTREEREEMPLKWLRSYKKGIIALSPGRTGEIEELLLEQDEASALKVVAMWQEIFGQANFYLTLQKHHPNMAQVVTDFAKQHSLLAAASKNVHYMRPKDIQATTVLRAIRDNQTVDWTSLELVGQAYFASPDEMAREYTTEFEQETMRVAVEIAERCHAEVAMNQHLLPRFPLKKEENAAEVLREVARLGLSRRGLDGRAEYEERLRYEIDIIVRMGFADYFLIVWDVMKYAREHDILTGPGRGSAAGSLVSYVLQITDVDPILYQLLFERFLNPERVTMPDIDLDFPDNKRDDVISYVVQKYGMKHVAQIGTFGTLAAKAAIRDTARTFGLNTVQLSEWAKLIPNQLGITLKKARELNDRLDRHIKSSKENEMIWEIACQLEGLPRHISTHAAGVVISDEPLVSQVPLQTGSNDALLTQYPMNDLEAIGLLKMDFLGLRNLSLLDRVIRAVNYNRKLQLTIQDIPLNDKKTLDLFKRGDTTGVFQFESDGIRRVLRKLSPTSFEDIVAVDALYRPGPMEQIDTFIARKHGKQSIHYPHPDLKPILEVTYGVIVYQEQIIQVANQMAGFSLGEADLLRRAVSKKKADVLNEQRTNFVSGSMKKGYSEASANDVYDMIVRFANYGFNRSHAAAYSKIAFQLAYLKAHFPAEFMSALLSSVFGNDVKISQYVAEAKKYGIEMLPPSINKSHYYFQVEGDAIRYSFRVIRKVPNKFILAFIEERKTGLFRDFFDFCERMPSKMLTRGILEALIYAGCFDEFGKERATLIASIDGALQFTNLLGNDERGINLFSDDDDFVKAFKPRYREVPELSEQERLEFEKEYTGQYVSAHPISRYQDKMKQLGMLPLSELKKGQKATIGAYILERKVIRTKKGENMCFLTISDDTEEMSAVLFPEAYRNFATLTEKGNLVAMQVKMDERNGDLQAVVGQMEDLETLDIPKRLFIKVPTKEDIQKIKQLTSAHLGSSVVIVHITETRETIELPNKFHVSFSNKLDQLLKEQFGERNVVFK</sequence>
<reference evidence="12 13" key="1">
    <citation type="submission" date="2020-03" db="EMBL/GenBank/DDBJ databases">
        <title>Soil Listeria distribution.</title>
        <authorList>
            <person name="Liao J."/>
            <person name="Wiedmann M."/>
        </authorList>
    </citation>
    <scope>NUCLEOTIDE SEQUENCE [LARGE SCALE GENOMIC DNA]</scope>
    <source>
        <strain evidence="12 13">FSL L7-1645</strain>
    </source>
</reference>
<gene>
    <name evidence="12" type="primary">dnaE</name>
    <name evidence="12" type="ORF">HB844_01370</name>
</gene>
<dbReference type="InterPro" id="IPR004365">
    <property type="entry name" value="NA-bd_OB_tRNA"/>
</dbReference>
<dbReference type="Gene3D" id="1.10.150.870">
    <property type="match status" value="1"/>
</dbReference>
<evidence type="ECO:0000256" key="2">
    <source>
        <dbReference type="ARBA" id="ARBA00009496"/>
    </source>
</evidence>
<name>A0A841YB95_9LIST</name>
<evidence type="ECO:0000256" key="4">
    <source>
        <dbReference type="ARBA" id="ARBA00019114"/>
    </source>
</evidence>
<keyword evidence="5 12" id="KW-0808">Transferase</keyword>
<dbReference type="CDD" id="cd04485">
    <property type="entry name" value="DnaE_OBF"/>
    <property type="match status" value="1"/>
</dbReference>
<evidence type="ECO:0000256" key="10">
    <source>
        <dbReference type="ARBA" id="ARBA00049244"/>
    </source>
</evidence>
<dbReference type="InterPro" id="IPR040982">
    <property type="entry name" value="DNA_pol3_finger"/>
</dbReference>
<keyword evidence="8" id="KW-0239">DNA-directed DNA polymerase</keyword>
<dbReference type="Pfam" id="PF02811">
    <property type="entry name" value="PHP"/>
    <property type="match status" value="1"/>
</dbReference>
<dbReference type="InterPro" id="IPR029460">
    <property type="entry name" value="DNAPol_HHH"/>
</dbReference>
<accession>A0A841YB95</accession>
<dbReference type="EC" id="2.7.7.7" evidence="3"/>
<dbReference type="PANTHER" id="PTHR32294:SF0">
    <property type="entry name" value="DNA POLYMERASE III SUBUNIT ALPHA"/>
    <property type="match status" value="1"/>
</dbReference>
<dbReference type="SUPFAM" id="SSF89550">
    <property type="entry name" value="PHP domain-like"/>
    <property type="match status" value="1"/>
</dbReference>
<dbReference type="SMART" id="SM00481">
    <property type="entry name" value="POLIIIAc"/>
    <property type="match status" value="1"/>
</dbReference>
<dbReference type="InterPro" id="IPR012340">
    <property type="entry name" value="NA-bd_OB-fold"/>
</dbReference>
<dbReference type="GO" id="GO:0005737">
    <property type="term" value="C:cytoplasm"/>
    <property type="evidence" value="ECO:0007669"/>
    <property type="project" value="UniProtKB-SubCell"/>
</dbReference>
<dbReference type="GO" id="GO:0008408">
    <property type="term" value="F:3'-5' exonuclease activity"/>
    <property type="evidence" value="ECO:0007669"/>
    <property type="project" value="InterPro"/>
</dbReference>
<comment type="catalytic activity">
    <reaction evidence="10">
        <text>DNA(n) + a 2'-deoxyribonucleoside 5'-triphosphate = DNA(n+1) + diphosphate</text>
        <dbReference type="Rhea" id="RHEA:22508"/>
        <dbReference type="Rhea" id="RHEA-COMP:17339"/>
        <dbReference type="Rhea" id="RHEA-COMP:17340"/>
        <dbReference type="ChEBI" id="CHEBI:33019"/>
        <dbReference type="ChEBI" id="CHEBI:61560"/>
        <dbReference type="ChEBI" id="CHEBI:173112"/>
        <dbReference type="EC" id="2.7.7.7"/>
    </reaction>
</comment>
<dbReference type="NCBIfam" id="TIGR00594">
    <property type="entry name" value="polc"/>
    <property type="match status" value="1"/>
</dbReference>
<comment type="caution">
    <text evidence="12">The sequence shown here is derived from an EMBL/GenBank/DDBJ whole genome shotgun (WGS) entry which is preliminary data.</text>
</comment>
<dbReference type="Gene3D" id="2.40.50.140">
    <property type="entry name" value="Nucleic acid-binding proteins"/>
    <property type="match status" value="1"/>
</dbReference>
<evidence type="ECO:0000259" key="11">
    <source>
        <dbReference type="SMART" id="SM00481"/>
    </source>
</evidence>
<evidence type="ECO:0000256" key="8">
    <source>
        <dbReference type="ARBA" id="ARBA00022932"/>
    </source>
</evidence>
<dbReference type="NCBIfam" id="NF004226">
    <property type="entry name" value="PRK05673.1"/>
    <property type="match status" value="1"/>
</dbReference>
<dbReference type="Pfam" id="PF17657">
    <property type="entry name" value="DNA_pol3_finger"/>
    <property type="match status" value="1"/>
</dbReference>
<comment type="subcellular location">
    <subcellularLocation>
        <location evidence="1">Cytoplasm</location>
    </subcellularLocation>
</comment>
<feature type="domain" description="Polymerase/histidinol phosphatase N-terminal" evidence="11">
    <location>
        <begin position="4"/>
        <end position="71"/>
    </location>
</feature>
<dbReference type="InterPro" id="IPR003141">
    <property type="entry name" value="Pol/His_phosphatase_N"/>
</dbReference>
<evidence type="ECO:0000313" key="12">
    <source>
        <dbReference type="EMBL" id="MBC1397526.1"/>
    </source>
</evidence>
<dbReference type="GO" id="GO:0003887">
    <property type="term" value="F:DNA-directed DNA polymerase activity"/>
    <property type="evidence" value="ECO:0007669"/>
    <property type="project" value="UniProtKB-KW"/>
</dbReference>
<dbReference type="InterPro" id="IPR011708">
    <property type="entry name" value="DNA_pol3_alpha_NTPase_dom"/>
</dbReference>
<dbReference type="GO" id="GO:0006260">
    <property type="term" value="P:DNA replication"/>
    <property type="evidence" value="ECO:0007669"/>
    <property type="project" value="UniProtKB-KW"/>
</dbReference>
<comment type="function">
    <text evidence="9">DNA polymerase III is a complex, multichain enzyme responsible for most of the replicative synthesis in bacteria. This DNA polymerase also exhibits 3' to 5' exonuclease activity. The alpha chain is the DNA polymerase.</text>
</comment>
<dbReference type="GO" id="GO:0003676">
    <property type="term" value="F:nucleic acid binding"/>
    <property type="evidence" value="ECO:0007669"/>
    <property type="project" value="InterPro"/>
</dbReference>
<dbReference type="InterPro" id="IPR004013">
    <property type="entry name" value="PHP_dom"/>
</dbReference>
<dbReference type="Gene3D" id="1.10.10.1600">
    <property type="entry name" value="Bacterial DNA polymerase III alpha subunit, thumb domain"/>
    <property type="match status" value="1"/>
</dbReference>
<evidence type="ECO:0000256" key="7">
    <source>
        <dbReference type="ARBA" id="ARBA00022705"/>
    </source>
</evidence>
<dbReference type="InterPro" id="IPR041931">
    <property type="entry name" value="DNA_pol3_alpha_thumb_dom"/>
</dbReference>
<keyword evidence="7" id="KW-0235">DNA replication</keyword>
<evidence type="ECO:0000256" key="5">
    <source>
        <dbReference type="ARBA" id="ARBA00022679"/>
    </source>
</evidence>
<protein>
    <recommendedName>
        <fullName evidence="4">DNA polymerase III subunit alpha</fullName>
        <ecNumber evidence="3">2.7.7.7</ecNumber>
    </recommendedName>
</protein>
<dbReference type="RefSeq" id="WP_007547717.1">
    <property type="nucleotide sequence ID" value="NZ_JAARPY010000001.1"/>
</dbReference>
<proteinExistence type="inferred from homology"/>
<dbReference type="InterPro" id="IPR004805">
    <property type="entry name" value="DnaE2/DnaE/PolC"/>
</dbReference>
<dbReference type="Proteomes" id="UP000571128">
    <property type="component" value="Unassembled WGS sequence"/>
</dbReference>
<comment type="similarity">
    <text evidence="2">Belongs to the DNA polymerase type-C family. DnaE subfamily.</text>
</comment>
<evidence type="ECO:0000256" key="3">
    <source>
        <dbReference type="ARBA" id="ARBA00012417"/>
    </source>
</evidence>
<evidence type="ECO:0000256" key="1">
    <source>
        <dbReference type="ARBA" id="ARBA00004496"/>
    </source>
</evidence>
<dbReference type="InterPro" id="IPR016195">
    <property type="entry name" value="Pol/histidinol_Pase-like"/>
</dbReference>
<dbReference type="Pfam" id="PF14579">
    <property type="entry name" value="HHH_6"/>
    <property type="match status" value="1"/>
</dbReference>
<evidence type="ECO:0000256" key="6">
    <source>
        <dbReference type="ARBA" id="ARBA00022695"/>
    </source>
</evidence>
<dbReference type="Gene3D" id="3.20.20.140">
    <property type="entry name" value="Metal-dependent hydrolases"/>
    <property type="match status" value="1"/>
</dbReference>
<evidence type="ECO:0000256" key="9">
    <source>
        <dbReference type="ARBA" id="ARBA00025611"/>
    </source>
</evidence>
<dbReference type="EMBL" id="JAARPY010000001">
    <property type="protein sequence ID" value="MBC1397526.1"/>
    <property type="molecule type" value="Genomic_DNA"/>
</dbReference>
<dbReference type="PANTHER" id="PTHR32294">
    <property type="entry name" value="DNA POLYMERASE III SUBUNIT ALPHA"/>
    <property type="match status" value="1"/>
</dbReference>